<sequence length="47" mass="5140">MRAFNVFLGDGKTDAGMPQRIKAAEDGDLRRASPLWLLEDEGEMSGS</sequence>
<organism evidence="1 2">
    <name type="scientific">Cronobacter malonaticus</name>
    <dbReference type="NCBI Taxonomy" id="413503"/>
    <lineage>
        <taxon>Bacteria</taxon>
        <taxon>Pseudomonadati</taxon>
        <taxon>Pseudomonadota</taxon>
        <taxon>Gammaproteobacteria</taxon>
        <taxon>Enterobacterales</taxon>
        <taxon>Enterobacteriaceae</taxon>
        <taxon>Cronobacter</taxon>
    </lineage>
</organism>
<dbReference type="AlphaFoldDB" id="V5U661"/>
<proteinExistence type="predicted"/>
<reference evidence="1 2" key="1">
    <citation type="journal article" date="2014" name="Genome Announc.">
        <title>Complete Genome Sequence of Cronobacter sakazakii Strain CMCC 45402.</title>
        <authorList>
            <person name="Zhao Z."/>
            <person name="Wang L."/>
            <person name="Wang B."/>
            <person name="Liang H."/>
            <person name="Ye Q."/>
            <person name="Zeng M."/>
        </authorList>
    </citation>
    <scope>NUCLEOTIDE SEQUENCE [LARGE SCALE GENOMIC DNA]</scope>
    <source>
        <strain evidence="2">45402</strain>
    </source>
</reference>
<evidence type="ECO:0000313" key="1">
    <source>
        <dbReference type="EMBL" id="AHB72505.1"/>
    </source>
</evidence>
<dbReference type="HOGENOM" id="CLU_206584_0_0_6"/>
<protein>
    <recommendedName>
        <fullName evidence="3">RNase P</fullName>
    </recommendedName>
</protein>
<dbReference type="PATRIC" id="fig|1401659.3.peg.4111"/>
<dbReference type="EMBL" id="CP006731">
    <property type="protein sequence ID" value="AHB72505.1"/>
    <property type="molecule type" value="Genomic_DNA"/>
</dbReference>
<evidence type="ECO:0008006" key="3">
    <source>
        <dbReference type="Google" id="ProtNLM"/>
    </source>
</evidence>
<evidence type="ECO:0000313" key="2">
    <source>
        <dbReference type="Proteomes" id="UP000018545"/>
    </source>
</evidence>
<accession>V5U661</accession>
<gene>
    <name evidence="1" type="ORF">P262_05814</name>
</gene>
<dbReference type="Proteomes" id="UP000018545">
    <property type="component" value="Chromosome"/>
</dbReference>
<dbReference type="KEGG" id="csi:P262_05814"/>
<name>V5U661_9ENTR</name>